<dbReference type="PATRIC" id="fig|1302649.3.peg.333"/>
<reference evidence="1 2" key="1">
    <citation type="submission" date="2014-08" db="EMBL/GenBank/DDBJ databases">
        <title>Genome sequence of Tetragenococcus muriaticus.</title>
        <authorList>
            <person name="Chuea-nongthon C."/>
            <person name="Rodtong S."/>
            <person name="Yongsawatdigul J."/>
            <person name="Steele J.L."/>
            <person name="Liu X.-y."/>
            <person name="Speers J."/>
            <person name="Glasner J.D."/>
            <person name="Neeno-Eckwall E.C."/>
        </authorList>
    </citation>
    <scope>NUCLEOTIDE SEQUENCE [LARGE SCALE GENOMIC DNA]</scope>
    <source>
        <strain evidence="1 2">PMC-11-5</strain>
    </source>
</reference>
<sequence length="50" mass="6091">MIQAWHIGFDNAHRPSDQTIQWLLQRINPQDIYMNEGHRTVFFKEKRHVS</sequence>
<name>A0A091CAC2_9ENTE</name>
<gene>
    <name evidence="1" type="ORF">TMUPMC115_0333</name>
</gene>
<evidence type="ECO:0000313" key="1">
    <source>
        <dbReference type="EMBL" id="KFN93477.1"/>
    </source>
</evidence>
<organism evidence="1 2">
    <name type="scientific">Tetragenococcus muriaticus PMC-11-5</name>
    <dbReference type="NCBI Taxonomy" id="1302649"/>
    <lineage>
        <taxon>Bacteria</taxon>
        <taxon>Bacillati</taxon>
        <taxon>Bacillota</taxon>
        <taxon>Bacilli</taxon>
        <taxon>Lactobacillales</taxon>
        <taxon>Enterococcaceae</taxon>
        <taxon>Tetragenococcus</taxon>
    </lineage>
</organism>
<dbReference type="SUPFAM" id="SSF143631">
    <property type="entry name" value="ApbE-like"/>
    <property type="match status" value="1"/>
</dbReference>
<comment type="caution">
    <text evidence="1">The sequence shown here is derived from an EMBL/GenBank/DDBJ whole genome shotgun (WGS) entry which is preliminary data.</text>
</comment>
<accession>A0A091CAC2</accession>
<dbReference type="AlphaFoldDB" id="A0A091CAC2"/>
<dbReference type="InterPro" id="IPR003374">
    <property type="entry name" value="ApbE-like_sf"/>
</dbReference>
<dbReference type="Proteomes" id="UP000029380">
    <property type="component" value="Unassembled WGS sequence"/>
</dbReference>
<protein>
    <submittedName>
        <fullName evidence="1">Uncharacterized protein</fullName>
    </submittedName>
</protein>
<dbReference type="EMBL" id="JPVU01000033">
    <property type="protein sequence ID" value="KFN93477.1"/>
    <property type="molecule type" value="Genomic_DNA"/>
</dbReference>
<evidence type="ECO:0000313" key="2">
    <source>
        <dbReference type="Proteomes" id="UP000029380"/>
    </source>
</evidence>
<proteinExistence type="predicted"/>